<evidence type="ECO:0000313" key="1">
    <source>
        <dbReference type="EMBL" id="GBN23447.1"/>
    </source>
</evidence>
<dbReference type="EMBL" id="BGPR01122170">
    <property type="protein sequence ID" value="GBN23447.1"/>
    <property type="molecule type" value="Genomic_DNA"/>
</dbReference>
<reference evidence="1 2" key="1">
    <citation type="journal article" date="2019" name="Sci. Rep.">
        <title>Orb-weaving spider Araneus ventricosus genome elucidates the spidroin gene catalogue.</title>
        <authorList>
            <person name="Kono N."/>
            <person name="Nakamura H."/>
            <person name="Ohtoshi R."/>
            <person name="Moran D.A.P."/>
            <person name="Shinohara A."/>
            <person name="Yoshida Y."/>
            <person name="Fujiwara M."/>
            <person name="Mori M."/>
            <person name="Tomita M."/>
            <person name="Arakawa K."/>
        </authorList>
    </citation>
    <scope>NUCLEOTIDE SEQUENCE [LARGE SCALE GENOMIC DNA]</scope>
</reference>
<sequence length="80" mass="9054">MPALSMYHYAALAENSLRHFNEHPSSANHHSFVTKPELPLNDINHTSWWRKALFPADHQFLVSTSPCLPKLAAPHGLELN</sequence>
<dbReference type="Proteomes" id="UP000499080">
    <property type="component" value="Unassembled WGS sequence"/>
</dbReference>
<organism evidence="1 2">
    <name type="scientific">Araneus ventricosus</name>
    <name type="common">Orbweaver spider</name>
    <name type="synonym">Epeira ventricosa</name>
    <dbReference type="NCBI Taxonomy" id="182803"/>
    <lineage>
        <taxon>Eukaryota</taxon>
        <taxon>Metazoa</taxon>
        <taxon>Ecdysozoa</taxon>
        <taxon>Arthropoda</taxon>
        <taxon>Chelicerata</taxon>
        <taxon>Arachnida</taxon>
        <taxon>Araneae</taxon>
        <taxon>Araneomorphae</taxon>
        <taxon>Entelegynae</taxon>
        <taxon>Araneoidea</taxon>
        <taxon>Araneidae</taxon>
        <taxon>Araneus</taxon>
    </lineage>
</organism>
<evidence type="ECO:0000313" key="2">
    <source>
        <dbReference type="Proteomes" id="UP000499080"/>
    </source>
</evidence>
<gene>
    <name evidence="1" type="ORF">AVEN_201544_1</name>
</gene>
<proteinExistence type="predicted"/>
<comment type="caution">
    <text evidence="1">The sequence shown here is derived from an EMBL/GenBank/DDBJ whole genome shotgun (WGS) entry which is preliminary data.</text>
</comment>
<name>A0A4Y2MCN8_ARAVE</name>
<dbReference type="AlphaFoldDB" id="A0A4Y2MCN8"/>
<keyword evidence="2" id="KW-1185">Reference proteome</keyword>
<protein>
    <submittedName>
        <fullName evidence="1">Uncharacterized protein</fullName>
    </submittedName>
</protein>
<accession>A0A4Y2MCN8</accession>